<organism evidence="3 4">
    <name type="scientific">Sphaerisporangium album</name>
    <dbReference type="NCBI Taxonomy" id="509200"/>
    <lineage>
        <taxon>Bacteria</taxon>
        <taxon>Bacillati</taxon>
        <taxon>Actinomycetota</taxon>
        <taxon>Actinomycetes</taxon>
        <taxon>Streptosporangiales</taxon>
        <taxon>Streptosporangiaceae</taxon>
        <taxon>Sphaerisporangium</taxon>
    </lineage>
</organism>
<evidence type="ECO:0000256" key="1">
    <source>
        <dbReference type="SAM" id="MobiDB-lite"/>
    </source>
</evidence>
<keyword evidence="2" id="KW-0812">Transmembrane</keyword>
<feature type="compositionally biased region" description="Pro residues" evidence="1">
    <location>
        <begin position="177"/>
        <end position="186"/>
    </location>
</feature>
<reference evidence="3 4" key="1">
    <citation type="submission" date="2018-06" db="EMBL/GenBank/DDBJ databases">
        <title>Sphaerisporangium craniellae sp. nov., isolated from a marine sponge in the South China Sea.</title>
        <authorList>
            <person name="Li L."/>
        </authorList>
    </citation>
    <scope>NUCLEOTIDE SEQUENCE [LARGE SCALE GENOMIC DNA]</scope>
    <source>
        <strain evidence="3 4">CCTCC AA 208026</strain>
    </source>
</reference>
<feature type="transmembrane region" description="Helical" evidence="2">
    <location>
        <begin position="12"/>
        <end position="33"/>
    </location>
</feature>
<feature type="region of interest" description="Disordered" evidence="1">
    <location>
        <begin position="155"/>
        <end position="186"/>
    </location>
</feature>
<dbReference type="OrthoDB" id="5191668at2"/>
<keyword evidence="2" id="KW-1133">Transmembrane helix</keyword>
<dbReference type="Proteomes" id="UP000253094">
    <property type="component" value="Unassembled WGS sequence"/>
</dbReference>
<comment type="caution">
    <text evidence="3">The sequence shown here is derived from an EMBL/GenBank/DDBJ whole genome shotgun (WGS) entry which is preliminary data.</text>
</comment>
<dbReference type="RefSeq" id="WP_147268918.1">
    <property type="nucleotide sequence ID" value="NZ_QOIL01000017.1"/>
</dbReference>
<accession>A0A367FBG9</accession>
<keyword evidence="4" id="KW-1185">Reference proteome</keyword>
<evidence type="ECO:0000256" key="2">
    <source>
        <dbReference type="SAM" id="Phobius"/>
    </source>
</evidence>
<evidence type="ECO:0000313" key="3">
    <source>
        <dbReference type="EMBL" id="RCG27037.1"/>
    </source>
</evidence>
<feature type="compositionally biased region" description="Pro residues" evidence="1">
    <location>
        <begin position="155"/>
        <end position="168"/>
    </location>
</feature>
<keyword evidence="2" id="KW-0472">Membrane</keyword>
<dbReference type="EMBL" id="QOIL01000017">
    <property type="protein sequence ID" value="RCG27037.1"/>
    <property type="molecule type" value="Genomic_DNA"/>
</dbReference>
<proteinExistence type="predicted"/>
<dbReference type="AlphaFoldDB" id="A0A367FBG9"/>
<feature type="transmembrane region" description="Helical" evidence="2">
    <location>
        <begin position="100"/>
        <end position="118"/>
    </location>
</feature>
<protein>
    <submittedName>
        <fullName evidence="3">MFS transporter</fullName>
    </submittedName>
</protein>
<sequence>MSAEEPLLRLARAAVFATVCVVVSAAGHVFAGGGEVDPAVLAAGAAGALGLAYPLSGRERGPEVVLGTSIAAQILLHELFTRTSQPVATLLGSPHGHLTFGMLAVHVTVAMVTGWWLYRGESAVWLMLRLRAAAPLPLLRWLFAAGTRALPTAPPVVPASSPQPPPAWEIPAAIPRRGPPVPAVAG</sequence>
<name>A0A367FBG9_9ACTN</name>
<gene>
    <name evidence="3" type="ORF">DQ384_27605</name>
</gene>
<evidence type="ECO:0000313" key="4">
    <source>
        <dbReference type="Proteomes" id="UP000253094"/>
    </source>
</evidence>